<dbReference type="GO" id="GO:0140662">
    <property type="term" value="F:ATP-dependent protein folding chaperone"/>
    <property type="evidence" value="ECO:0007669"/>
    <property type="project" value="InterPro"/>
</dbReference>
<dbReference type="AlphaFoldDB" id="A0AAV9P4X8"/>
<feature type="compositionally biased region" description="Acidic residues" evidence="4">
    <location>
        <begin position="849"/>
        <end position="858"/>
    </location>
</feature>
<evidence type="ECO:0000313" key="7">
    <source>
        <dbReference type="Proteomes" id="UP001337655"/>
    </source>
</evidence>
<keyword evidence="2" id="KW-0067">ATP-binding</keyword>
<keyword evidence="1" id="KW-0547">Nucleotide-binding</keyword>
<dbReference type="SUPFAM" id="SSF53067">
    <property type="entry name" value="Actin-like ATPase domain"/>
    <property type="match status" value="2"/>
</dbReference>
<gene>
    <name evidence="6" type="primary">LHS1</name>
    <name evidence="6" type="ORF">LTR77_008205</name>
</gene>
<accession>A0AAV9P4X8</accession>
<proteinExistence type="predicted"/>
<dbReference type="InterPro" id="IPR013126">
    <property type="entry name" value="Hsp_70_fam"/>
</dbReference>
<feature type="compositionally biased region" description="Low complexity" evidence="4">
    <location>
        <begin position="831"/>
        <end position="842"/>
    </location>
</feature>
<dbReference type="GO" id="GO:0005524">
    <property type="term" value="F:ATP binding"/>
    <property type="evidence" value="ECO:0007669"/>
    <property type="project" value="UniProtKB-KW"/>
</dbReference>
<feature type="region of interest" description="Disordered" evidence="4">
    <location>
        <begin position="819"/>
        <end position="871"/>
    </location>
</feature>
<feature type="compositionally biased region" description="Low complexity" evidence="4">
    <location>
        <begin position="629"/>
        <end position="655"/>
    </location>
</feature>
<dbReference type="GeneID" id="89929539"/>
<dbReference type="Gene3D" id="1.20.1270.10">
    <property type="match status" value="1"/>
</dbReference>
<evidence type="ECO:0000256" key="2">
    <source>
        <dbReference type="ARBA" id="ARBA00022840"/>
    </source>
</evidence>
<dbReference type="RefSeq" id="XP_064656543.1">
    <property type="nucleotide sequence ID" value="XM_064805438.1"/>
</dbReference>
<evidence type="ECO:0000256" key="1">
    <source>
        <dbReference type="ARBA" id="ARBA00022741"/>
    </source>
</evidence>
<keyword evidence="3" id="KW-0143">Chaperone</keyword>
<feature type="region of interest" description="Disordered" evidence="4">
    <location>
        <begin position="567"/>
        <end position="666"/>
    </location>
</feature>
<keyword evidence="7" id="KW-1185">Reference proteome</keyword>
<dbReference type="Pfam" id="PF00012">
    <property type="entry name" value="HSP70"/>
    <property type="match status" value="1"/>
</dbReference>
<protein>
    <submittedName>
        <fullName evidence="6">Lumenal Hsp70 protein</fullName>
    </submittedName>
</protein>
<dbReference type="PANTHER" id="PTHR45639">
    <property type="entry name" value="HSC70CB, ISOFORM G-RELATED"/>
    <property type="match status" value="1"/>
</dbReference>
<dbReference type="InterPro" id="IPR043129">
    <property type="entry name" value="ATPase_NBD"/>
</dbReference>
<comment type="caution">
    <text evidence="6">The sequence shown here is derived from an EMBL/GenBank/DDBJ whole genome shotgun (WGS) entry which is preliminary data.</text>
</comment>
<dbReference type="EMBL" id="JAVRRT010000013">
    <property type="protein sequence ID" value="KAK5166661.1"/>
    <property type="molecule type" value="Genomic_DNA"/>
</dbReference>
<dbReference type="Gene3D" id="3.30.30.30">
    <property type="match status" value="1"/>
</dbReference>
<feature type="compositionally biased region" description="Basic and acidic residues" evidence="4">
    <location>
        <begin position="657"/>
        <end position="666"/>
    </location>
</feature>
<dbReference type="CDD" id="cd10230">
    <property type="entry name" value="ASKHA_NBD_HSP70_HYOU1"/>
    <property type="match status" value="1"/>
</dbReference>
<dbReference type="FunFam" id="3.90.640.10:FF:000003">
    <property type="entry name" value="Molecular chaperone DnaK"/>
    <property type="match status" value="1"/>
</dbReference>
<reference evidence="6 7" key="1">
    <citation type="submission" date="2023-08" db="EMBL/GenBank/DDBJ databases">
        <title>Black Yeasts Isolated from many extreme environments.</title>
        <authorList>
            <person name="Coleine C."/>
            <person name="Stajich J.E."/>
            <person name="Selbmann L."/>
        </authorList>
    </citation>
    <scope>NUCLEOTIDE SEQUENCE [LARGE SCALE GENOMIC DNA]</scope>
    <source>
        <strain evidence="6 7">CCFEE 5935</strain>
    </source>
</reference>
<dbReference type="PANTHER" id="PTHR45639:SF3">
    <property type="entry name" value="HYPOXIA UP-REGULATED PROTEIN 1"/>
    <property type="match status" value="1"/>
</dbReference>
<evidence type="ECO:0000256" key="3">
    <source>
        <dbReference type="ARBA" id="ARBA00023186"/>
    </source>
</evidence>
<dbReference type="Proteomes" id="UP001337655">
    <property type="component" value="Unassembled WGS sequence"/>
</dbReference>
<organism evidence="6 7">
    <name type="scientific">Saxophila tyrrhenica</name>
    <dbReference type="NCBI Taxonomy" id="1690608"/>
    <lineage>
        <taxon>Eukaryota</taxon>
        <taxon>Fungi</taxon>
        <taxon>Dikarya</taxon>
        <taxon>Ascomycota</taxon>
        <taxon>Pezizomycotina</taxon>
        <taxon>Dothideomycetes</taxon>
        <taxon>Dothideomycetidae</taxon>
        <taxon>Mycosphaerellales</taxon>
        <taxon>Extremaceae</taxon>
        <taxon>Saxophila</taxon>
    </lineage>
</organism>
<dbReference type="Gene3D" id="3.30.420.40">
    <property type="match status" value="2"/>
</dbReference>
<dbReference type="InterPro" id="IPR029048">
    <property type="entry name" value="HSP70_C_sf"/>
</dbReference>
<name>A0AAV9P4X8_9PEZI</name>
<feature type="chain" id="PRO_5043328659" evidence="5">
    <location>
        <begin position="32"/>
        <end position="1002"/>
    </location>
</feature>
<evidence type="ECO:0000256" key="4">
    <source>
        <dbReference type="SAM" id="MobiDB-lite"/>
    </source>
</evidence>
<keyword evidence="5" id="KW-0732">Signal</keyword>
<dbReference type="SUPFAM" id="SSF100934">
    <property type="entry name" value="Heat shock protein 70kD (HSP70), C-terminal subdomain"/>
    <property type="match status" value="1"/>
</dbReference>
<evidence type="ECO:0000313" key="6">
    <source>
        <dbReference type="EMBL" id="KAK5166661.1"/>
    </source>
</evidence>
<feature type="signal peptide" evidence="5">
    <location>
        <begin position="1"/>
        <end position="31"/>
    </location>
</feature>
<feature type="region of interest" description="Disordered" evidence="4">
    <location>
        <begin position="935"/>
        <end position="1002"/>
    </location>
</feature>
<dbReference type="GO" id="GO:0034663">
    <property type="term" value="C:endoplasmic reticulum chaperone complex"/>
    <property type="evidence" value="ECO:0007669"/>
    <property type="project" value="TreeGrafter"/>
</dbReference>
<feature type="compositionally biased region" description="Acidic residues" evidence="4">
    <location>
        <begin position="614"/>
        <end position="628"/>
    </location>
</feature>
<feature type="compositionally biased region" description="Basic residues" evidence="4">
    <location>
        <begin position="949"/>
        <end position="963"/>
    </location>
</feature>
<dbReference type="Gene3D" id="3.90.640.10">
    <property type="entry name" value="Actin, Chain A, domain 4"/>
    <property type="match status" value="1"/>
</dbReference>
<dbReference type="GO" id="GO:0030968">
    <property type="term" value="P:endoplasmic reticulum unfolded protein response"/>
    <property type="evidence" value="ECO:0007669"/>
    <property type="project" value="TreeGrafter"/>
</dbReference>
<evidence type="ECO:0000256" key="5">
    <source>
        <dbReference type="SAM" id="SignalP"/>
    </source>
</evidence>
<sequence>MAPPGRRRGGSLSPMALCLACFFLLISTASAASSVLGLDFGTLNLKAVLVKPGIPLEIVLSKDSKRKETAAVAFKPNRDSKNNIIAEEGKFPERAYGSDALALQGRIPGEVYPNLKQLLGLWSDEGSQKAIGTYKERYPAVDAEWKHEIGTTMLRSEAFSNNEMPWTVEELLAMQFANIKRNAESMAGKGNVVEDTVITIPAFYTADERRAIEKAALLSGLVVNSLITDGLAVGMDYAKSRTFPEVTKGEKPEHHIVFDMGAGSTTATLLRFQGRSVKDVGRFNKTVQEVAVLGTGWDRTLGGDSLTDVVLNDFIVKFMTKPVFKSRGIEADAVRGNARAMARLWKSAEQARTVLSANTETSPSLEELLPEIDFKAKLTRSEFESLTSDYAARVELPIKDALAMAKMTMDDIDSIILHGGAIRTPFVHKKLEQIAGGSGKLRSNVNADESAVFGAAFKGAGLSPSFKVKEIRDSDIAVYPAGMDYTDNGKPRKQVLFGASSPVGNGATTKQVTFKDKDDFVFKLYQHTGDIDRAFAVIEVQNLTSSVQELKTKFGCEKDDVTTKFSIRLSPSDGLPEVLSGSASCEVEGTGKGESIGDSVKDWLGFGKKKDQEPLAEGEEAGPTEEVEASSSTSSPETTSESATGSSTDASASSSKVPEKPKKRTESIALAIKTMPQGNPQPAPEMMKQMRDRLVAFDKSDRARVQREEALNVLESYTYYVRDFLSNADYEAFGTDATRKEINQLLSKARDFMEDSKEVSKATKETFMGKHDELKKLVEPIQIRRKEDAARPEKVEALKTSLEQTEKLVEMVRAQVMQANDAKSKAEEFDASQSADADSSGATPSGGLDDLEEPDEASATDSNPLGPKYSNAADFSAYTEVDLAGVSDAYESAKQWLTEKEAEQAKLKPHEEPVLLTKDIEKKANELSEVMRDLLYKKMKAPKSSSSSKKPKSSKTKASKKKSASSTAAEEATPSYDVPSEEEILSMVEEAKETRGAAHEEL</sequence>
<feature type="compositionally biased region" description="Low complexity" evidence="4">
    <location>
        <begin position="964"/>
        <end position="975"/>
    </location>
</feature>
<dbReference type="PRINTS" id="PR00301">
    <property type="entry name" value="HEATSHOCK70"/>
</dbReference>
<feature type="compositionally biased region" description="Basic and acidic residues" evidence="4">
    <location>
        <begin position="989"/>
        <end position="1002"/>
    </location>
</feature>